<evidence type="ECO:0000313" key="3">
    <source>
        <dbReference type="EnsemblPlants" id="LPERR09G04300.1"/>
    </source>
</evidence>
<dbReference type="Proteomes" id="UP000032180">
    <property type="component" value="Chromosome 9"/>
</dbReference>
<organism evidence="3 4">
    <name type="scientific">Leersia perrieri</name>
    <dbReference type="NCBI Taxonomy" id="77586"/>
    <lineage>
        <taxon>Eukaryota</taxon>
        <taxon>Viridiplantae</taxon>
        <taxon>Streptophyta</taxon>
        <taxon>Embryophyta</taxon>
        <taxon>Tracheophyta</taxon>
        <taxon>Spermatophyta</taxon>
        <taxon>Magnoliopsida</taxon>
        <taxon>Liliopsida</taxon>
        <taxon>Poales</taxon>
        <taxon>Poaceae</taxon>
        <taxon>BOP clade</taxon>
        <taxon>Oryzoideae</taxon>
        <taxon>Oryzeae</taxon>
        <taxon>Oryzinae</taxon>
        <taxon>Leersia</taxon>
    </lineage>
</organism>
<proteinExistence type="predicted"/>
<dbReference type="Gramene" id="LPERR09G04300.1">
    <property type="protein sequence ID" value="LPERR09G04300.1"/>
    <property type="gene ID" value="LPERR09G04300"/>
</dbReference>
<reference evidence="3" key="3">
    <citation type="submission" date="2015-04" db="UniProtKB">
        <authorList>
            <consortium name="EnsemblPlants"/>
        </authorList>
    </citation>
    <scope>IDENTIFICATION</scope>
</reference>
<feature type="region of interest" description="Disordered" evidence="1">
    <location>
        <begin position="112"/>
        <end position="153"/>
    </location>
</feature>
<reference evidence="3 4" key="1">
    <citation type="submission" date="2012-08" db="EMBL/GenBank/DDBJ databases">
        <title>Oryza genome evolution.</title>
        <authorList>
            <person name="Wing R.A."/>
        </authorList>
    </citation>
    <scope>NUCLEOTIDE SEQUENCE</scope>
</reference>
<protein>
    <submittedName>
        <fullName evidence="3">Uncharacterized protein</fullName>
    </submittedName>
</protein>
<feature type="transmembrane region" description="Helical" evidence="2">
    <location>
        <begin position="207"/>
        <end position="228"/>
    </location>
</feature>
<keyword evidence="2" id="KW-1133">Transmembrane helix</keyword>
<dbReference type="HOGENOM" id="CLU_103516_0_0_1"/>
<evidence type="ECO:0000313" key="4">
    <source>
        <dbReference type="Proteomes" id="UP000032180"/>
    </source>
</evidence>
<sequence>MITTEFPINNQPSSLPVAARALLIFSVQPLPPPTSFFYSYTQYQSIKVSSVVFTSFPPNSLTNTSYHTMSNHFFPIAVLVAAITAFCSATTAAADTPDCPYPCLPPPTSGGVINSYPPPPPSGSSGSGGASGGGGLFSGSYPPPPPGGFQMTPPGGVMPGGAFAPPFGGGFPTGPAPPPPNPILPWFPWYYQHNNPITGSTTSAAAVAGWSSTASVVTVVLLSVFLVGDRVRVL</sequence>
<dbReference type="STRING" id="77586.A0A0D9XCM3"/>
<evidence type="ECO:0000256" key="2">
    <source>
        <dbReference type="SAM" id="Phobius"/>
    </source>
</evidence>
<dbReference type="AlphaFoldDB" id="A0A0D9XCM3"/>
<dbReference type="PANTHER" id="PTHR37702">
    <property type="entry name" value="PROLINE-RICH FAMILY PROTEIN"/>
    <property type="match status" value="1"/>
</dbReference>
<feature type="compositionally biased region" description="Gly residues" evidence="1">
    <location>
        <begin position="125"/>
        <end position="137"/>
    </location>
</feature>
<name>A0A0D9XCM3_9ORYZ</name>
<accession>A0A0D9XCM3</accession>
<keyword evidence="2" id="KW-0472">Membrane</keyword>
<reference evidence="4" key="2">
    <citation type="submission" date="2013-12" db="EMBL/GenBank/DDBJ databases">
        <authorList>
            <person name="Yu Y."/>
            <person name="Lee S."/>
            <person name="de Baynast K."/>
            <person name="Wissotski M."/>
            <person name="Liu L."/>
            <person name="Talag J."/>
            <person name="Goicoechea J."/>
            <person name="Angelova A."/>
            <person name="Jetty R."/>
            <person name="Kudrna D."/>
            <person name="Golser W."/>
            <person name="Rivera L."/>
            <person name="Zhang J."/>
            <person name="Wing R."/>
        </authorList>
    </citation>
    <scope>NUCLEOTIDE SEQUENCE</scope>
</reference>
<dbReference type="eggNOG" id="ENOG502S8DM">
    <property type="taxonomic scope" value="Eukaryota"/>
</dbReference>
<keyword evidence="4" id="KW-1185">Reference proteome</keyword>
<dbReference type="EnsemblPlants" id="LPERR09G04300.1">
    <property type="protein sequence ID" value="LPERR09G04300.1"/>
    <property type="gene ID" value="LPERR09G04300"/>
</dbReference>
<evidence type="ECO:0000256" key="1">
    <source>
        <dbReference type="SAM" id="MobiDB-lite"/>
    </source>
</evidence>
<dbReference type="PANTHER" id="PTHR37702:SF2">
    <property type="entry name" value="OS09G0332100 PROTEIN"/>
    <property type="match status" value="1"/>
</dbReference>
<keyword evidence="2" id="KW-0812">Transmembrane</keyword>